<keyword evidence="3" id="KW-0479">Metal-binding</keyword>
<feature type="domain" description="CMP/dCMP-type deaminase" evidence="6">
    <location>
        <begin position="321"/>
        <end position="445"/>
    </location>
</feature>
<dbReference type="PROSITE" id="PS00903">
    <property type="entry name" value="CYT_DCMP_DEAMINASES_1"/>
    <property type="match status" value="2"/>
</dbReference>
<dbReference type="RefSeq" id="XP_060046810.1">
    <property type="nucleotide sequence ID" value="XM_060190827.1"/>
</dbReference>
<protein>
    <submittedName>
        <fullName evidence="8">Uncharacterized protein LOC103126722</fullName>
    </submittedName>
</protein>
<gene>
    <name evidence="8" type="primary">LOC103126722</name>
</gene>
<dbReference type="PANTHER" id="PTHR13857">
    <property type="entry name" value="MRNA EDITING ENZYME"/>
    <property type="match status" value="1"/>
</dbReference>
<evidence type="ECO:0000313" key="7">
    <source>
        <dbReference type="Proteomes" id="UP001652624"/>
    </source>
</evidence>
<evidence type="ECO:0000259" key="6">
    <source>
        <dbReference type="PROSITE" id="PS51747"/>
    </source>
</evidence>
<accession>A0ABM3XDC1</accession>
<dbReference type="InterPro" id="IPR013158">
    <property type="entry name" value="AID"/>
</dbReference>
<dbReference type="InterPro" id="IPR002125">
    <property type="entry name" value="CMP_dCMP_dom"/>
</dbReference>
<evidence type="ECO:0000256" key="3">
    <source>
        <dbReference type="ARBA" id="ARBA00022723"/>
    </source>
</evidence>
<dbReference type="PROSITE" id="PS51747">
    <property type="entry name" value="CYT_DCMP_DEAMINASES_2"/>
    <property type="match status" value="2"/>
</dbReference>
<dbReference type="InterPro" id="IPR016192">
    <property type="entry name" value="APOBEC/CMP_deaminase_Zn-bd"/>
</dbReference>
<keyword evidence="5" id="KW-0862">Zinc</keyword>
<evidence type="ECO:0000256" key="1">
    <source>
        <dbReference type="ARBA" id="ARBA00001947"/>
    </source>
</evidence>
<dbReference type="Gene3D" id="3.40.140.10">
    <property type="entry name" value="Cytidine Deaminase, domain 2"/>
    <property type="match status" value="2"/>
</dbReference>
<dbReference type="Proteomes" id="UP001652624">
    <property type="component" value="Chromosome 4"/>
</dbReference>
<comment type="similarity">
    <text evidence="2">Belongs to the cytidine and deoxycytidylate deaminase family.</text>
</comment>
<evidence type="ECO:0000256" key="4">
    <source>
        <dbReference type="ARBA" id="ARBA00022801"/>
    </source>
</evidence>
<evidence type="ECO:0000256" key="2">
    <source>
        <dbReference type="ARBA" id="ARBA00006576"/>
    </source>
</evidence>
<dbReference type="CDD" id="cd01283">
    <property type="entry name" value="cytidine_deaminase"/>
    <property type="match status" value="1"/>
</dbReference>
<evidence type="ECO:0000256" key="5">
    <source>
        <dbReference type="ARBA" id="ARBA00022833"/>
    </source>
</evidence>
<keyword evidence="4" id="KW-0378">Hydrolase</keyword>
<name>A0ABM3XDC1_ERIEU</name>
<organism evidence="7 8">
    <name type="scientific">Erinaceus europaeus</name>
    <name type="common">Western European hedgehog</name>
    <dbReference type="NCBI Taxonomy" id="9365"/>
    <lineage>
        <taxon>Eukaryota</taxon>
        <taxon>Metazoa</taxon>
        <taxon>Chordata</taxon>
        <taxon>Craniata</taxon>
        <taxon>Vertebrata</taxon>
        <taxon>Euteleostomi</taxon>
        <taxon>Mammalia</taxon>
        <taxon>Eutheria</taxon>
        <taxon>Laurasiatheria</taxon>
        <taxon>Eulipotyphla</taxon>
        <taxon>Erinaceidae</taxon>
        <taxon>Erinaceinae</taxon>
        <taxon>Erinaceus</taxon>
    </lineage>
</organism>
<dbReference type="InterPro" id="IPR050610">
    <property type="entry name" value="APOBEC_Cyt_Deaminase"/>
</dbReference>
<dbReference type="Pfam" id="PF08210">
    <property type="entry name" value="APOBEC_N"/>
    <property type="match status" value="1"/>
</dbReference>
<dbReference type="SUPFAM" id="SSF53927">
    <property type="entry name" value="Cytidine deaminase-like"/>
    <property type="match status" value="2"/>
</dbReference>
<proteinExistence type="inferred from homology"/>
<feature type="domain" description="CMP/dCMP-type deaminase" evidence="6">
    <location>
        <begin position="23"/>
        <end position="129"/>
    </location>
</feature>
<dbReference type="InterPro" id="IPR016193">
    <property type="entry name" value="Cytidine_deaminase-like"/>
</dbReference>
<comment type="cofactor">
    <cofactor evidence="1">
        <name>Zn(2+)</name>
        <dbReference type="ChEBI" id="CHEBI:29105"/>
    </cofactor>
</comment>
<dbReference type="GeneID" id="103126722"/>
<sequence>MDSLLLKKKTFLYHFKNVRWARGRHETYLCYVVKRRDSATSFSLDFGHLRNKSGCHVELLFLRYISDWDLDPGRCYRVTWFTSWSPCYDCARHVAEFLRGNPNLSLRIFTARLYFCEDYKAEPEGLRRLHRAGVQIAIMTFKDYFYCWNTFVENRERIFKAWEGLHENSVRLSRQLRRILLPLYEVDDLRDAFRTLGLSCRTLTSAFSTAASQHLNAIKECHTTERPENGHLWSPFQLRMRLKFQQNSLSATGTCMKRPIQDLILIQGEKEQPSVSVPHLVQDCVTKSLPTFLHPKAQLEKFKTNTTPPPIGCVSKGQSKPRIATGRRIEPWEFEDFFDPRQFRRETCLFYEVRWGSSRNAWRSTARNTTRHAEVNFLERFAAERHFDKPVSCSITWFLSWSPCWECSRAIGAFLSQHPQVTLAIHVARLFHHEDEQNRQGLRDLLARGVTLQVMGDSEYAHCWRTFVNSPYGGEDHYPRYPSEFMKLYALELHCIILGLPPCLRILRRYQNKFTLFRLVPQNCHYQVIPHHNFLVVRGHFF</sequence>
<reference evidence="8" key="1">
    <citation type="submission" date="2025-08" db="UniProtKB">
        <authorList>
            <consortium name="RefSeq"/>
        </authorList>
    </citation>
    <scope>IDENTIFICATION</scope>
</reference>
<dbReference type="Pfam" id="PF18769">
    <property type="entry name" value="APOBEC1"/>
    <property type="match status" value="1"/>
</dbReference>
<dbReference type="PANTHER" id="PTHR13857:SF10">
    <property type="entry name" value="SINGLE-STRANDED DNA CYTOSINE DEAMINASE"/>
    <property type="match status" value="1"/>
</dbReference>
<evidence type="ECO:0000313" key="8">
    <source>
        <dbReference type="RefSeq" id="XP_060046810.1"/>
    </source>
</evidence>
<keyword evidence="7" id="KW-1185">Reference proteome</keyword>